<evidence type="ECO:0000313" key="3">
    <source>
        <dbReference type="Proteomes" id="UP000809829"/>
    </source>
</evidence>
<keyword evidence="3" id="KW-1185">Reference proteome</keyword>
<comment type="caution">
    <text evidence="2">The sequence shown here is derived from an EMBL/GenBank/DDBJ whole genome shotgun (WGS) entry which is preliminary data.</text>
</comment>
<evidence type="ECO:0000313" key="2">
    <source>
        <dbReference type="EMBL" id="MBM7702246.1"/>
    </source>
</evidence>
<name>A0ABS2QS13_9BACI</name>
<feature type="domain" description="YgjP-like metallopeptidase" evidence="1">
    <location>
        <begin position="23"/>
        <end position="213"/>
    </location>
</feature>
<evidence type="ECO:0000259" key="1">
    <source>
        <dbReference type="Pfam" id="PF01863"/>
    </source>
</evidence>
<reference evidence="2 3" key="1">
    <citation type="submission" date="2021-01" db="EMBL/GenBank/DDBJ databases">
        <title>Genomic Encyclopedia of Type Strains, Phase IV (KMG-IV): sequencing the most valuable type-strain genomes for metagenomic binning, comparative biology and taxonomic classification.</title>
        <authorList>
            <person name="Goeker M."/>
        </authorList>
    </citation>
    <scope>NUCLEOTIDE SEQUENCE [LARGE SCALE GENOMIC DNA]</scope>
    <source>
        <strain evidence="2 3">DSM 104297</strain>
    </source>
</reference>
<sequence>MYTYHVGNQTIDYKVEVVPNKTNISVQVCENEGVTVVVPRGLNLNNVRFVLARQANWILTQLNGEEMAPSTEQQSEAVAEKTNTPKASEAPSFAQDDKFSYLGRLYRLNIVREDIGQAEMTFRAKFIATLPNSLSEAEANSEIQSLLTDWYQGRAKDKFQEALKEVRKLVSNAPKEVQWEDLQQTPSKVMDGEVVLNWRLLMAPLATIEYVIASHITDADALYEDAAERKQWLQEHTLTSF</sequence>
<dbReference type="Proteomes" id="UP000809829">
    <property type="component" value="Unassembled WGS sequence"/>
</dbReference>
<gene>
    <name evidence="2" type="ORF">JOC83_001080</name>
</gene>
<accession>A0ABS2QS13</accession>
<organism evidence="2 3">
    <name type="scientific">Priestia iocasae</name>
    <dbReference type="NCBI Taxonomy" id="2291674"/>
    <lineage>
        <taxon>Bacteria</taxon>
        <taxon>Bacillati</taxon>
        <taxon>Bacillota</taxon>
        <taxon>Bacilli</taxon>
        <taxon>Bacillales</taxon>
        <taxon>Bacillaceae</taxon>
        <taxon>Priestia</taxon>
    </lineage>
</organism>
<dbReference type="GO" id="GO:0016787">
    <property type="term" value="F:hydrolase activity"/>
    <property type="evidence" value="ECO:0007669"/>
    <property type="project" value="UniProtKB-KW"/>
</dbReference>
<proteinExistence type="predicted"/>
<protein>
    <submittedName>
        <fullName evidence="2">Metal-dependent hydrolase</fullName>
    </submittedName>
</protein>
<dbReference type="Pfam" id="PF01863">
    <property type="entry name" value="YgjP-like"/>
    <property type="match status" value="1"/>
</dbReference>
<dbReference type="RefSeq" id="WP_205184943.1">
    <property type="nucleotide sequence ID" value="NZ_JAFBFC010000002.1"/>
</dbReference>
<keyword evidence="2" id="KW-0378">Hydrolase</keyword>
<dbReference type="InterPro" id="IPR002725">
    <property type="entry name" value="YgjP-like_metallopeptidase"/>
</dbReference>
<dbReference type="EMBL" id="JAFBFC010000002">
    <property type="protein sequence ID" value="MBM7702246.1"/>
    <property type="molecule type" value="Genomic_DNA"/>
</dbReference>